<organism evidence="2 3">
    <name type="scientific">Aldrovandia affinis</name>
    <dbReference type="NCBI Taxonomy" id="143900"/>
    <lineage>
        <taxon>Eukaryota</taxon>
        <taxon>Metazoa</taxon>
        <taxon>Chordata</taxon>
        <taxon>Craniata</taxon>
        <taxon>Vertebrata</taxon>
        <taxon>Euteleostomi</taxon>
        <taxon>Actinopterygii</taxon>
        <taxon>Neopterygii</taxon>
        <taxon>Teleostei</taxon>
        <taxon>Notacanthiformes</taxon>
        <taxon>Halosauridae</taxon>
        <taxon>Aldrovandia</taxon>
    </lineage>
</organism>
<dbReference type="EMBL" id="JAINUG010000010">
    <property type="protein sequence ID" value="KAJ8415019.1"/>
    <property type="molecule type" value="Genomic_DNA"/>
</dbReference>
<gene>
    <name evidence="2" type="ORF">AAFF_G00007170</name>
</gene>
<evidence type="ECO:0000313" key="2">
    <source>
        <dbReference type="EMBL" id="KAJ8415019.1"/>
    </source>
</evidence>
<dbReference type="Proteomes" id="UP001221898">
    <property type="component" value="Unassembled WGS sequence"/>
</dbReference>
<reference evidence="2" key="1">
    <citation type="journal article" date="2023" name="Science">
        <title>Genome structures resolve the early diversification of teleost fishes.</title>
        <authorList>
            <person name="Parey E."/>
            <person name="Louis A."/>
            <person name="Montfort J."/>
            <person name="Bouchez O."/>
            <person name="Roques C."/>
            <person name="Iampietro C."/>
            <person name="Lluch J."/>
            <person name="Castinel A."/>
            <person name="Donnadieu C."/>
            <person name="Desvignes T."/>
            <person name="Floi Bucao C."/>
            <person name="Jouanno E."/>
            <person name="Wen M."/>
            <person name="Mejri S."/>
            <person name="Dirks R."/>
            <person name="Jansen H."/>
            <person name="Henkel C."/>
            <person name="Chen W.J."/>
            <person name="Zahm M."/>
            <person name="Cabau C."/>
            <person name="Klopp C."/>
            <person name="Thompson A.W."/>
            <person name="Robinson-Rechavi M."/>
            <person name="Braasch I."/>
            <person name="Lecointre G."/>
            <person name="Bobe J."/>
            <person name="Postlethwait J.H."/>
            <person name="Berthelot C."/>
            <person name="Roest Crollius H."/>
            <person name="Guiguen Y."/>
        </authorList>
    </citation>
    <scope>NUCLEOTIDE SEQUENCE</scope>
    <source>
        <strain evidence="2">NC1722</strain>
    </source>
</reference>
<sequence length="82" mass="8654">MCKDLLVWCSCNGLGAAGPAVRTPAHALPPLRPWPSEREESRSRNLRPVSELSAAVCPARTAAQDDKSDGSGSPNLVEGGRE</sequence>
<dbReference type="AlphaFoldDB" id="A0AAD7X0K8"/>
<accession>A0AAD7X0K8</accession>
<feature type="region of interest" description="Disordered" evidence="1">
    <location>
        <begin position="15"/>
        <end position="82"/>
    </location>
</feature>
<comment type="caution">
    <text evidence="2">The sequence shown here is derived from an EMBL/GenBank/DDBJ whole genome shotgun (WGS) entry which is preliminary data.</text>
</comment>
<proteinExistence type="predicted"/>
<evidence type="ECO:0000313" key="3">
    <source>
        <dbReference type="Proteomes" id="UP001221898"/>
    </source>
</evidence>
<name>A0AAD7X0K8_9TELE</name>
<keyword evidence="3" id="KW-1185">Reference proteome</keyword>
<evidence type="ECO:0000256" key="1">
    <source>
        <dbReference type="SAM" id="MobiDB-lite"/>
    </source>
</evidence>
<protein>
    <submittedName>
        <fullName evidence="2">Uncharacterized protein</fullName>
    </submittedName>
</protein>